<sequence length="114" mass="13417">MLRYSTLILIFSTLGTLAFSHTVGQRAAFNAFKQRQRALSRMSDDSGYENQAFWRGLYLREERKNDQLVWQPELEGIMDENGILYQVPRRQTRLGRTLNRGRANNYWRGFGLNL</sequence>
<protein>
    <submittedName>
        <fullName evidence="2">Uncharacterized protein</fullName>
    </submittedName>
</protein>
<evidence type="ECO:0000313" key="3">
    <source>
        <dbReference type="Proteomes" id="UP001177023"/>
    </source>
</evidence>
<keyword evidence="3" id="KW-1185">Reference proteome</keyword>
<dbReference type="AlphaFoldDB" id="A0AA36CIC1"/>
<evidence type="ECO:0000256" key="1">
    <source>
        <dbReference type="SAM" id="SignalP"/>
    </source>
</evidence>
<feature type="chain" id="PRO_5041390949" evidence="1">
    <location>
        <begin position="21"/>
        <end position="114"/>
    </location>
</feature>
<keyword evidence="1" id="KW-0732">Signal</keyword>
<dbReference type="Proteomes" id="UP001177023">
    <property type="component" value="Unassembled WGS sequence"/>
</dbReference>
<dbReference type="EMBL" id="CATQJA010002086">
    <property type="protein sequence ID" value="CAJ0569617.1"/>
    <property type="molecule type" value="Genomic_DNA"/>
</dbReference>
<accession>A0AA36CIC1</accession>
<reference evidence="2" key="1">
    <citation type="submission" date="2023-06" db="EMBL/GenBank/DDBJ databases">
        <authorList>
            <person name="Delattre M."/>
        </authorList>
    </citation>
    <scope>NUCLEOTIDE SEQUENCE</scope>
    <source>
        <strain evidence="2">AF72</strain>
    </source>
</reference>
<proteinExistence type="predicted"/>
<feature type="non-terminal residue" evidence="2">
    <location>
        <position position="1"/>
    </location>
</feature>
<feature type="signal peptide" evidence="1">
    <location>
        <begin position="1"/>
        <end position="20"/>
    </location>
</feature>
<name>A0AA36CIC1_9BILA</name>
<evidence type="ECO:0000313" key="2">
    <source>
        <dbReference type="EMBL" id="CAJ0569617.1"/>
    </source>
</evidence>
<organism evidence="2 3">
    <name type="scientific">Mesorhabditis spiculigera</name>
    <dbReference type="NCBI Taxonomy" id="96644"/>
    <lineage>
        <taxon>Eukaryota</taxon>
        <taxon>Metazoa</taxon>
        <taxon>Ecdysozoa</taxon>
        <taxon>Nematoda</taxon>
        <taxon>Chromadorea</taxon>
        <taxon>Rhabditida</taxon>
        <taxon>Rhabditina</taxon>
        <taxon>Rhabditomorpha</taxon>
        <taxon>Rhabditoidea</taxon>
        <taxon>Rhabditidae</taxon>
        <taxon>Mesorhabditinae</taxon>
        <taxon>Mesorhabditis</taxon>
    </lineage>
</organism>
<comment type="caution">
    <text evidence="2">The sequence shown here is derived from an EMBL/GenBank/DDBJ whole genome shotgun (WGS) entry which is preliminary data.</text>
</comment>
<gene>
    <name evidence="2" type="ORF">MSPICULIGERA_LOCUS8089</name>
</gene>